<gene>
    <name evidence="1" type="ORF">NQ176_g1601</name>
</gene>
<proteinExistence type="predicted"/>
<organism evidence="1 2">
    <name type="scientific">Zarea fungicola</name>
    <dbReference type="NCBI Taxonomy" id="93591"/>
    <lineage>
        <taxon>Eukaryota</taxon>
        <taxon>Fungi</taxon>
        <taxon>Dikarya</taxon>
        <taxon>Ascomycota</taxon>
        <taxon>Pezizomycotina</taxon>
        <taxon>Sordariomycetes</taxon>
        <taxon>Hypocreomycetidae</taxon>
        <taxon>Hypocreales</taxon>
        <taxon>Cordycipitaceae</taxon>
        <taxon>Zarea</taxon>
    </lineage>
</organism>
<comment type="caution">
    <text evidence="1">The sequence shown here is derived from an EMBL/GenBank/DDBJ whole genome shotgun (WGS) entry which is preliminary data.</text>
</comment>
<dbReference type="EMBL" id="JANJQO010000093">
    <property type="protein sequence ID" value="KAJ2982121.1"/>
    <property type="molecule type" value="Genomic_DNA"/>
</dbReference>
<name>A0ACC1NUG1_9HYPO</name>
<keyword evidence="2" id="KW-1185">Reference proteome</keyword>
<accession>A0ACC1NUG1</accession>
<protein>
    <submittedName>
        <fullName evidence="1">Uncharacterized protein</fullName>
    </submittedName>
</protein>
<evidence type="ECO:0000313" key="1">
    <source>
        <dbReference type="EMBL" id="KAJ2982121.1"/>
    </source>
</evidence>
<reference evidence="1" key="1">
    <citation type="submission" date="2022-08" db="EMBL/GenBank/DDBJ databases">
        <title>Genome Sequence of Lecanicillium fungicola.</title>
        <authorList>
            <person name="Buettner E."/>
        </authorList>
    </citation>
    <scope>NUCLEOTIDE SEQUENCE</scope>
    <source>
        <strain evidence="1">Babe33</strain>
    </source>
</reference>
<dbReference type="Proteomes" id="UP001143910">
    <property type="component" value="Unassembled WGS sequence"/>
</dbReference>
<sequence length="413" mass="44325">MAIPIHSSTLSPTPAAPRARLRDIAPSLYLGQWPPGPKNGITDVAGVLVHTQSMHSEDGSVNTGVTTIVPRTEWFNKACYAGAFRFNGSGELTGTHWLDETGLLHSPIILTNSFSVGAAITGVYQHSIKHFADKDGSANWFLMPVVGETFDGYLNDLTAMAVKPEDIVRGLCSVSSDPVKEGNTGGGTGMICHGFKAGTGTSSRQVPGVDTNGDETKYTVAALVQANFGRSAHLRIAGVPVGKIFLDEDTKRAKDAGKDAPRNEADMSKEERDGSIITVIATDAPLNPVQLQRLAKRATVGVSRTGGYGYNSSGDIFMAFSTANAIDVQEMSAFSLEPNRFKARPVKVDMIYDQTMDDLIEAAADATEEAIYNSMCMAETMVGRKGHTITAIPLERLKDILNKYSYQSKREGN</sequence>
<evidence type="ECO:0000313" key="2">
    <source>
        <dbReference type="Proteomes" id="UP001143910"/>
    </source>
</evidence>